<dbReference type="AlphaFoldDB" id="A0A017SGL3"/>
<organism evidence="2 3">
    <name type="scientific">Aspergillus ruber (strain CBS 135680)</name>
    <dbReference type="NCBI Taxonomy" id="1388766"/>
    <lineage>
        <taxon>Eukaryota</taxon>
        <taxon>Fungi</taxon>
        <taxon>Dikarya</taxon>
        <taxon>Ascomycota</taxon>
        <taxon>Pezizomycotina</taxon>
        <taxon>Eurotiomycetes</taxon>
        <taxon>Eurotiomycetidae</taxon>
        <taxon>Eurotiales</taxon>
        <taxon>Aspergillaceae</taxon>
        <taxon>Aspergillus</taxon>
        <taxon>Aspergillus subgen. Aspergillus</taxon>
    </lineage>
</organism>
<dbReference type="GeneID" id="63696806"/>
<feature type="compositionally biased region" description="Basic and acidic residues" evidence="1">
    <location>
        <begin position="294"/>
        <end position="307"/>
    </location>
</feature>
<name>A0A017SGL3_ASPRC</name>
<evidence type="ECO:0000313" key="2">
    <source>
        <dbReference type="EMBL" id="EYE95901.1"/>
    </source>
</evidence>
<evidence type="ECO:0000256" key="1">
    <source>
        <dbReference type="SAM" id="MobiDB-lite"/>
    </source>
</evidence>
<dbReference type="Proteomes" id="UP000019804">
    <property type="component" value="Unassembled WGS sequence"/>
</dbReference>
<dbReference type="HOGENOM" id="CLU_052209_0_0_1"/>
<feature type="region of interest" description="Disordered" evidence="1">
    <location>
        <begin position="71"/>
        <end position="100"/>
    </location>
</feature>
<feature type="compositionally biased region" description="Basic and acidic residues" evidence="1">
    <location>
        <begin position="74"/>
        <end position="97"/>
    </location>
</feature>
<protein>
    <submittedName>
        <fullName evidence="2">Uncharacterized protein</fullName>
    </submittedName>
</protein>
<gene>
    <name evidence="2" type="ORF">EURHEDRAFT_411633</name>
</gene>
<evidence type="ECO:0000313" key="3">
    <source>
        <dbReference type="Proteomes" id="UP000019804"/>
    </source>
</evidence>
<dbReference type="STRING" id="1388766.A0A017SGL3"/>
<reference evidence="3" key="1">
    <citation type="journal article" date="2014" name="Nat. Commun.">
        <title>Genomic adaptations of the halophilic Dead Sea filamentous fungus Eurotium rubrum.</title>
        <authorList>
            <person name="Kis-Papo T."/>
            <person name="Weig A.R."/>
            <person name="Riley R."/>
            <person name="Persoh D."/>
            <person name="Salamov A."/>
            <person name="Sun H."/>
            <person name="Lipzen A."/>
            <person name="Wasser S.P."/>
            <person name="Rambold G."/>
            <person name="Grigoriev I.V."/>
            <person name="Nevo E."/>
        </authorList>
    </citation>
    <scope>NUCLEOTIDE SEQUENCE [LARGE SCALE GENOMIC DNA]</scope>
    <source>
        <strain evidence="3">CBS 135680</strain>
    </source>
</reference>
<accession>A0A017SGL3</accession>
<keyword evidence="3" id="KW-1185">Reference proteome</keyword>
<sequence length="409" mass="46849">MIRISQFLRNSQLSFRISPPLARNSRQPNVRYVKFQKPWIRKVFTAFLLYGTAFHLWSSFVLLQFDAAPEDDDVSRRPSMSEKYARTNKNESDKDTTGDMEDFEEDPIYIPLSWPRRHEGKFYAASDPEWQEFIKLARDQKKIRSLKDELATIVLNDASRSSLLSHVLGQPLNITGSWLLHHFPSRAPPEYDRLCLDISDTGVYLVTKRMPSEDGDKLQRFMRPISVVLAIKDASLVFFRRQLLRLQSRNSDREHTASTSDFPHPKHAFSRDAGDLNGLNHITQSESQLPLPDGHQEKLPRDNEHGNLHPSSIISSVQRLPLPEFGPGSDFYLALLAFKWRLTESWARAPHTPRRGTFYITGPVGLKGPRGFCRVEVRGEYDPAASSWTAVKIQLKDLNVFKQKPLGGP</sequence>
<dbReference type="RefSeq" id="XP_040639589.1">
    <property type="nucleotide sequence ID" value="XM_040781682.1"/>
</dbReference>
<dbReference type="EMBL" id="KK088420">
    <property type="protein sequence ID" value="EYE95901.1"/>
    <property type="molecule type" value="Genomic_DNA"/>
</dbReference>
<proteinExistence type="predicted"/>
<feature type="region of interest" description="Disordered" evidence="1">
    <location>
        <begin position="249"/>
        <end position="310"/>
    </location>
</feature>
<dbReference type="OrthoDB" id="8062037at2759"/>